<dbReference type="Proteomes" id="UP000681720">
    <property type="component" value="Unassembled WGS sequence"/>
</dbReference>
<keyword evidence="1" id="KW-0732">Signal</keyword>
<evidence type="ECO:0000313" key="2">
    <source>
        <dbReference type="EMBL" id="CAF5204608.1"/>
    </source>
</evidence>
<organism evidence="2 3">
    <name type="scientific">Rotaria magnacalcarata</name>
    <dbReference type="NCBI Taxonomy" id="392030"/>
    <lineage>
        <taxon>Eukaryota</taxon>
        <taxon>Metazoa</taxon>
        <taxon>Spiralia</taxon>
        <taxon>Gnathifera</taxon>
        <taxon>Rotifera</taxon>
        <taxon>Eurotatoria</taxon>
        <taxon>Bdelloidea</taxon>
        <taxon>Philodinida</taxon>
        <taxon>Philodinidae</taxon>
        <taxon>Rotaria</taxon>
    </lineage>
</organism>
<comment type="caution">
    <text evidence="2">The sequence shown here is derived from an EMBL/GenBank/DDBJ whole genome shotgun (WGS) entry which is preliminary data.</text>
</comment>
<name>A0A8S3IPQ6_9BILA</name>
<sequence>MHLIYVTLSIILFTLSSIQCDITNLDEFFSIFEKNTSVHYPVGFLSSANYEVVKRYLPTNTKNLFFEKKDDLLKFVENETIIAGVTTGVLAQNLAPNYHVFSSLIVSPQAMLLAPDYNNITSPYGLKTDSSNDLFDALNAAIADVQREDKDETLL</sequence>
<dbReference type="EMBL" id="CAJOBJ010348242">
    <property type="protein sequence ID" value="CAF5204608.1"/>
    <property type="molecule type" value="Genomic_DNA"/>
</dbReference>
<accession>A0A8S3IPQ6</accession>
<proteinExistence type="predicted"/>
<feature type="chain" id="PRO_5035770605" evidence="1">
    <location>
        <begin position="21"/>
        <end position="155"/>
    </location>
</feature>
<evidence type="ECO:0000256" key="1">
    <source>
        <dbReference type="SAM" id="SignalP"/>
    </source>
</evidence>
<evidence type="ECO:0000313" key="3">
    <source>
        <dbReference type="Proteomes" id="UP000681720"/>
    </source>
</evidence>
<feature type="signal peptide" evidence="1">
    <location>
        <begin position="1"/>
        <end position="20"/>
    </location>
</feature>
<feature type="non-terminal residue" evidence="2">
    <location>
        <position position="1"/>
    </location>
</feature>
<protein>
    <submittedName>
        <fullName evidence="2">Uncharacterized protein</fullName>
    </submittedName>
</protein>
<gene>
    <name evidence="2" type="ORF">GIL414_LOCUS77706</name>
</gene>
<reference evidence="2" key="1">
    <citation type="submission" date="2021-02" db="EMBL/GenBank/DDBJ databases">
        <authorList>
            <person name="Nowell W R."/>
        </authorList>
    </citation>
    <scope>NUCLEOTIDE SEQUENCE</scope>
</reference>
<dbReference type="AlphaFoldDB" id="A0A8S3IPQ6"/>